<keyword evidence="1" id="KW-0472">Membrane</keyword>
<feature type="transmembrane region" description="Helical" evidence="1">
    <location>
        <begin position="6"/>
        <end position="24"/>
    </location>
</feature>
<keyword evidence="1" id="KW-0812">Transmembrane</keyword>
<dbReference type="AlphaFoldDB" id="A0A061A455"/>
<dbReference type="HOGENOM" id="CLU_3222787_0_0_11"/>
<gene>
    <name evidence="2" type="ORF">SIRAN7233</name>
</gene>
<dbReference type="EMBL" id="LK022848">
    <property type="protein sequence ID" value="CDR11247.1"/>
    <property type="molecule type" value="Genomic_DNA"/>
</dbReference>
<proteinExistence type="predicted"/>
<keyword evidence="1" id="KW-1133">Transmembrane helix</keyword>
<sequence length="54" mass="6082">MVLLMVLLVPMAFVPMALVAMVLMRSALRVLMLPHVRTPSGDRGFVDHCQRYTP</sequence>
<organism evidence="2">
    <name type="scientific">Streptomyces iranensis</name>
    <dbReference type="NCBI Taxonomy" id="576784"/>
    <lineage>
        <taxon>Bacteria</taxon>
        <taxon>Bacillati</taxon>
        <taxon>Actinomycetota</taxon>
        <taxon>Actinomycetes</taxon>
        <taxon>Kitasatosporales</taxon>
        <taxon>Streptomycetaceae</taxon>
        <taxon>Streptomyces</taxon>
        <taxon>Streptomyces violaceusniger group</taxon>
    </lineage>
</organism>
<accession>A0A061A455</accession>
<reference evidence="2" key="1">
    <citation type="submission" date="2014-05" db="EMBL/GenBank/DDBJ databases">
        <authorList>
            <person name="Horn Fabian"/>
        </authorList>
    </citation>
    <scope>NUCLEOTIDE SEQUENCE</scope>
</reference>
<evidence type="ECO:0000256" key="1">
    <source>
        <dbReference type="SAM" id="Phobius"/>
    </source>
</evidence>
<protein>
    <submittedName>
        <fullName evidence="2">Uncharacterized protein</fullName>
    </submittedName>
</protein>
<evidence type="ECO:0000313" key="2">
    <source>
        <dbReference type="EMBL" id="CDR11247.1"/>
    </source>
</evidence>
<name>A0A061A455_9ACTN</name>